<organism evidence="2 3">
    <name type="scientific">Clostridium malenominatum</name>
    <dbReference type="NCBI Taxonomy" id="1539"/>
    <lineage>
        <taxon>Bacteria</taxon>
        <taxon>Bacillati</taxon>
        <taxon>Bacillota</taxon>
        <taxon>Clostridia</taxon>
        <taxon>Eubacteriales</taxon>
        <taxon>Clostridiaceae</taxon>
        <taxon>Clostridium</taxon>
    </lineage>
</organism>
<keyword evidence="1" id="KW-0472">Membrane</keyword>
<keyword evidence="1" id="KW-1133">Transmembrane helix</keyword>
<feature type="transmembrane region" description="Helical" evidence="1">
    <location>
        <begin position="262"/>
        <end position="281"/>
    </location>
</feature>
<feature type="transmembrane region" description="Helical" evidence="1">
    <location>
        <begin position="75"/>
        <end position="94"/>
    </location>
</feature>
<feature type="transmembrane region" description="Helical" evidence="1">
    <location>
        <begin position="129"/>
        <end position="151"/>
    </location>
</feature>
<protein>
    <recommendedName>
        <fullName evidence="4">Glycosyltransferase RgtA/B/C/D-like domain-containing protein</fullName>
    </recommendedName>
</protein>
<name>A0ABN1J3N1_9CLOT</name>
<dbReference type="Pfam" id="PF19528">
    <property type="entry name" value="DUF6056"/>
    <property type="match status" value="1"/>
</dbReference>
<proteinExistence type="predicted"/>
<evidence type="ECO:0008006" key="4">
    <source>
        <dbReference type="Google" id="ProtNLM"/>
    </source>
</evidence>
<feature type="transmembrane region" description="Helical" evidence="1">
    <location>
        <begin position="106"/>
        <end position="123"/>
    </location>
</feature>
<keyword evidence="3" id="KW-1185">Reference proteome</keyword>
<sequence>MKKRLKGKKYIGLMILLLLMLLIHKNIFLYADDLYYRRDANIGLGYLKEFALKQLNINGRVWVHVLLFCILRYDIFLFRIINPIIITLTALLIGRVAMGKSSTDKKILIATSCAGVFFISLPIEIAHTTIYYAACSLNYLYPTAITILYAYMFYEDYRLNSSKYKSKWSIILLAFLSGSSTQQAGMIGIGFTVMITLYFKIYKKEKLQRGIIPYYLGVFTGYAFILYGSIKRMLFEKSVGNEMNISATVVKLLKTNIFSIPISIYVIILCLCCILWLHHYALDSNKFINISLIILLSLGVFGYAYIILYRKYNVENGLRFYIIGFALLYLISLLYVSFLVALKEDYPFLMFCTINSIGAQIMLIAADSRFAGTYKIMFPSLLLMSIFIVYSFLKFFSNRLGILFVLPLCMSLTVFHQNYNGYKGASYVQNFNLKAIEEYHKSENKSILKLKKASPTTYGYNVSNWNSMPYFMKQCYKINEDTIIEYYK</sequence>
<dbReference type="InterPro" id="IPR045691">
    <property type="entry name" value="DUF6056"/>
</dbReference>
<feature type="transmembrane region" description="Helical" evidence="1">
    <location>
        <begin position="211"/>
        <end position="230"/>
    </location>
</feature>
<dbReference type="RefSeq" id="WP_343770285.1">
    <property type="nucleotide sequence ID" value="NZ_BAAACF010000003.1"/>
</dbReference>
<gene>
    <name evidence="2" type="ORF">GCM10008905_25780</name>
</gene>
<feature type="transmembrane region" description="Helical" evidence="1">
    <location>
        <begin position="12"/>
        <end position="31"/>
    </location>
</feature>
<feature type="transmembrane region" description="Helical" evidence="1">
    <location>
        <begin position="346"/>
        <end position="364"/>
    </location>
</feature>
<feature type="transmembrane region" description="Helical" evidence="1">
    <location>
        <begin position="172"/>
        <end position="199"/>
    </location>
</feature>
<feature type="transmembrane region" description="Helical" evidence="1">
    <location>
        <begin position="287"/>
        <end position="308"/>
    </location>
</feature>
<accession>A0ABN1J3N1</accession>
<feature type="transmembrane region" description="Helical" evidence="1">
    <location>
        <begin position="320"/>
        <end position="340"/>
    </location>
</feature>
<dbReference type="Proteomes" id="UP001500339">
    <property type="component" value="Unassembled WGS sequence"/>
</dbReference>
<dbReference type="EMBL" id="BAAACF010000003">
    <property type="protein sequence ID" value="GAA0727780.1"/>
    <property type="molecule type" value="Genomic_DNA"/>
</dbReference>
<evidence type="ECO:0000313" key="3">
    <source>
        <dbReference type="Proteomes" id="UP001500339"/>
    </source>
</evidence>
<keyword evidence="1" id="KW-0812">Transmembrane</keyword>
<feature type="transmembrane region" description="Helical" evidence="1">
    <location>
        <begin position="399"/>
        <end position="415"/>
    </location>
</feature>
<feature type="transmembrane region" description="Helical" evidence="1">
    <location>
        <begin position="376"/>
        <end position="393"/>
    </location>
</feature>
<evidence type="ECO:0000256" key="1">
    <source>
        <dbReference type="SAM" id="Phobius"/>
    </source>
</evidence>
<reference evidence="2 3" key="1">
    <citation type="journal article" date="2019" name="Int. J. Syst. Evol. Microbiol.">
        <title>The Global Catalogue of Microorganisms (GCM) 10K type strain sequencing project: providing services to taxonomists for standard genome sequencing and annotation.</title>
        <authorList>
            <consortium name="The Broad Institute Genomics Platform"/>
            <consortium name="The Broad Institute Genome Sequencing Center for Infectious Disease"/>
            <person name="Wu L."/>
            <person name="Ma J."/>
        </authorList>
    </citation>
    <scope>NUCLEOTIDE SEQUENCE [LARGE SCALE GENOMIC DNA]</scope>
    <source>
        <strain evidence="2 3">JCM 1405</strain>
    </source>
</reference>
<comment type="caution">
    <text evidence="2">The sequence shown here is derived from an EMBL/GenBank/DDBJ whole genome shotgun (WGS) entry which is preliminary data.</text>
</comment>
<evidence type="ECO:0000313" key="2">
    <source>
        <dbReference type="EMBL" id="GAA0727780.1"/>
    </source>
</evidence>